<dbReference type="PANTHER" id="PTHR47926:SF467">
    <property type="entry name" value="REPEAT-CONTAINING PROTEIN, PUTATIVE-RELATED"/>
    <property type="match status" value="1"/>
</dbReference>
<dbReference type="GO" id="GO:0009451">
    <property type="term" value="P:RNA modification"/>
    <property type="evidence" value="ECO:0007669"/>
    <property type="project" value="InterPro"/>
</dbReference>
<dbReference type="GO" id="GO:0003723">
    <property type="term" value="F:RNA binding"/>
    <property type="evidence" value="ECO:0007669"/>
    <property type="project" value="InterPro"/>
</dbReference>
<name>A0A0A9FI89_ARUDO</name>
<reference evidence="1" key="2">
    <citation type="journal article" date="2015" name="Data Brief">
        <title>Shoot transcriptome of the giant reed, Arundo donax.</title>
        <authorList>
            <person name="Barrero R.A."/>
            <person name="Guerrero F.D."/>
            <person name="Moolhuijzen P."/>
            <person name="Goolsby J.A."/>
            <person name="Tidwell J."/>
            <person name="Bellgard S.E."/>
            <person name="Bellgard M.I."/>
        </authorList>
    </citation>
    <scope>NUCLEOTIDE SEQUENCE</scope>
    <source>
        <tissue evidence="1">Shoot tissue taken approximately 20 cm above the soil surface</tissue>
    </source>
</reference>
<dbReference type="InterPro" id="IPR046960">
    <property type="entry name" value="PPR_At4g14850-like_plant"/>
</dbReference>
<reference evidence="1" key="1">
    <citation type="submission" date="2014-09" db="EMBL/GenBank/DDBJ databases">
        <authorList>
            <person name="Magalhaes I.L.F."/>
            <person name="Oliveira U."/>
            <person name="Santos F.R."/>
            <person name="Vidigal T.H.D.A."/>
            <person name="Brescovit A.D."/>
            <person name="Santos A.J."/>
        </authorList>
    </citation>
    <scope>NUCLEOTIDE SEQUENCE</scope>
    <source>
        <tissue evidence="1">Shoot tissue taken approximately 20 cm above the soil surface</tissue>
    </source>
</reference>
<proteinExistence type="predicted"/>
<organism evidence="1">
    <name type="scientific">Arundo donax</name>
    <name type="common">Giant reed</name>
    <name type="synonym">Donax arundinaceus</name>
    <dbReference type="NCBI Taxonomy" id="35708"/>
    <lineage>
        <taxon>Eukaryota</taxon>
        <taxon>Viridiplantae</taxon>
        <taxon>Streptophyta</taxon>
        <taxon>Embryophyta</taxon>
        <taxon>Tracheophyta</taxon>
        <taxon>Spermatophyta</taxon>
        <taxon>Magnoliopsida</taxon>
        <taxon>Liliopsida</taxon>
        <taxon>Poales</taxon>
        <taxon>Poaceae</taxon>
        <taxon>PACMAD clade</taxon>
        <taxon>Arundinoideae</taxon>
        <taxon>Arundineae</taxon>
        <taxon>Arundo</taxon>
    </lineage>
</organism>
<sequence length="49" mass="5411">MMMNVYLIVPSGDHYACFVSLLGRCGMLRDAYELIKSMPGKPYPGAWGA</sequence>
<dbReference type="AlphaFoldDB" id="A0A0A9FI89"/>
<protein>
    <recommendedName>
        <fullName evidence="2">Pentatricopeptide repeat-containing protein</fullName>
    </recommendedName>
</protein>
<dbReference type="EMBL" id="GBRH01188050">
    <property type="protein sequence ID" value="JAE09846.1"/>
    <property type="molecule type" value="Transcribed_RNA"/>
</dbReference>
<evidence type="ECO:0008006" key="2">
    <source>
        <dbReference type="Google" id="ProtNLM"/>
    </source>
</evidence>
<accession>A0A0A9FI89</accession>
<evidence type="ECO:0000313" key="1">
    <source>
        <dbReference type="EMBL" id="JAE09846.1"/>
    </source>
</evidence>
<dbReference type="PANTHER" id="PTHR47926">
    <property type="entry name" value="PENTATRICOPEPTIDE REPEAT-CONTAINING PROTEIN"/>
    <property type="match status" value="1"/>
</dbReference>